<accession>A0A1I1DFN0</accession>
<dbReference type="Proteomes" id="UP000198832">
    <property type="component" value="Unassembled WGS sequence"/>
</dbReference>
<dbReference type="InterPro" id="IPR011037">
    <property type="entry name" value="Pyrv_Knase-like_insert_dom_sf"/>
</dbReference>
<name>A0A1I1DFN0_9ACTN</name>
<gene>
    <name evidence="2" type="ORF">SAMN04487968_101223</name>
</gene>
<dbReference type="Pfam" id="PF03473">
    <property type="entry name" value="MOSC"/>
    <property type="match status" value="1"/>
</dbReference>
<dbReference type="STRING" id="574651.SAMN04487968_101223"/>
<dbReference type="SUPFAM" id="SSF50800">
    <property type="entry name" value="PK beta-barrel domain-like"/>
    <property type="match status" value="1"/>
</dbReference>
<evidence type="ECO:0000313" key="2">
    <source>
        <dbReference type="EMBL" id="SFB73644.1"/>
    </source>
</evidence>
<dbReference type="GO" id="GO:0030151">
    <property type="term" value="F:molybdenum ion binding"/>
    <property type="evidence" value="ECO:0007669"/>
    <property type="project" value="InterPro"/>
</dbReference>
<dbReference type="GO" id="GO:0003824">
    <property type="term" value="F:catalytic activity"/>
    <property type="evidence" value="ECO:0007669"/>
    <property type="project" value="InterPro"/>
</dbReference>
<dbReference type="GO" id="GO:0030170">
    <property type="term" value="F:pyridoxal phosphate binding"/>
    <property type="evidence" value="ECO:0007669"/>
    <property type="project" value="InterPro"/>
</dbReference>
<evidence type="ECO:0000259" key="1">
    <source>
        <dbReference type="PROSITE" id="PS51340"/>
    </source>
</evidence>
<dbReference type="EMBL" id="FOLB01000001">
    <property type="protein sequence ID" value="SFB73644.1"/>
    <property type="molecule type" value="Genomic_DNA"/>
</dbReference>
<dbReference type="PROSITE" id="PS51340">
    <property type="entry name" value="MOSC"/>
    <property type="match status" value="1"/>
</dbReference>
<dbReference type="InterPro" id="IPR005302">
    <property type="entry name" value="MoCF_Sase_C"/>
</dbReference>
<reference evidence="2 3" key="1">
    <citation type="submission" date="2016-10" db="EMBL/GenBank/DDBJ databases">
        <authorList>
            <person name="de Groot N.N."/>
        </authorList>
    </citation>
    <scope>NUCLEOTIDE SEQUENCE [LARGE SCALE GENOMIC DNA]</scope>
    <source>
        <strain evidence="2 3">CGMCC 1.7056</strain>
    </source>
</reference>
<keyword evidence="3" id="KW-1185">Reference proteome</keyword>
<sequence length="255" mass="26290">MSGVIILNVVSAGYAPVKGTAHRPYDAVGLAATGAVGDRRLCAVDLERRRVLRTVQNPSLLTVVAGRDGDVLELTAPGQAPVAAEIEPTGGTVTCEYWGRPVELAVLAGPHADVLSDHLGKRVVLAAAPPAAVVYGGPTVTLVGTASLRDLGERCGVDLLAESARFRATLVVETEEPYVEESWLGRELQAGSAVLRGGVAIPRCAVIDHSPATGEKDARLLKALVTYRPLNAAGEPAFGVYASVTTPGAVTGSLA</sequence>
<proteinExistence type="predicted"/>
<dbReference type="AlphaFoldDB" id="A0A1I1DFN0"/>
<evidence type="ECO:0000313" key="3">
    <source>
        <dbReference type="Proteomes" id="UP000198832"/>
    </source>
</evidence>
<feature type="domain" description="MOSC" evidence="1">
    <location>
        <begin position="99"/>
        <end position="255"/>
    </location>
</feature>
<protein>
    <recommendedName>
        <fullName evidence="1">MOSC domain-containing protein</fullName>
    </recommendedName>
</protein>
<dbReference type="RefSeq" id="WP_245750059.1">
    <property type="nucleotide sequence ID" value="NZ_FOLB01000001.1"/>
</dbReference>
<organism evidence="2 3">
    <name type="scientific">Nocardioides terrae</name>
    <dbReference type="NCBI Taxonomy" id="574651"/>
    <lineage>
        <taxon>Bacteria</taxon>
        <taxon>Bacillati</taxon>
        <taxon>Actinomycetota</taxon>
        <taxon>Actinomycetes</taxon>
        <taxon>Propionibacteriales</taxon>
        <taxon>Nocardioidaceae</taxon>
        <taxon>Nocardioides</taxon>
    </lineage>
</organism>